<protein>
    <recommendedName>
        <fullName evidence="2">histidine kinase</fullName>
        <ecNumber evidence="2">2.7.13.3</ecNumber>
    </recommendedName>
</protein>
<dbReference type="OrthoDB" id="342253at2157"/>
<feature type="domain" description="PAS" evidence="7">
    <location>
        <begin position="289"/>
        <end position="333"/>
    </location>
</feature>
<dbReference type="Gene3D" id="1.10.287.130">
    <property type="match status" value="1"/>
</dbReference>
<organism evidence="9 10">
    <name type="scientific">Natronorubrum sediminis</name>
    <dbReference type="NCBI Taxonomy" id="640943"/>
    <lineage>
        <taxon>Archaea</taxon>
        <taxon>Methanobacteriati</taxon>
        <taxon>Methanobacteriota</taxon>
        <taxon>Stenosarchaea group</taxon>
        <taxon>Halobacteria</taxon>
        <taxon>Halobacteriales</taxon>
        <taxon>Natrialbaceae</taxon>
        <taxon>Natronorubrum</taxon>
    </lineage>
</organism>
<keyword evidence="10" id="KW-1185">Reference proteome</keyword>
<dbReference type="PROSITE" id="PS50113">
    <property type="entry name" value="PAC"/>
    <property type="match status" value="1"/>
</dbReference>
<dbReference type="InterPro" id="IPR005467">
    <property type="entry name" value="His_kinase_dom"/>
</dbReference>
<feature type="domain" description="Histidine kinase" evidence="6">
    <location>
        <begin position="423"/>
        <end position="636"/>
    </location>
</feature>
<reference evidence="10" key="1">
    <citation type="submission" date="2016-10" db="EMBL/GenBank/DDBJ databases">
        <authorList>
            <person name="Varghese N."/>
            <person name="Submissions S."/>
        </authorList>
    </citation>
    <scope>NUCLEOTIDE SEQUENCE [LARGE SCALE GENOMIC DNA]</scope>
    <source>
        <strain evidence="10">CGMCC 1.8981</strain>
    </source>
</reference>
<dbReference type="InterPro" id="IPR036097">
    <property type="entry name" value="HisK_dim/P_sf"/>
</dbReference>
<dbReference type="InterPro" id="IPR003018">
    <property type="entry name" value="GAF"/>
</dbReference>
<proteinExistence type="predicted"/>
<evidence type="ECO:0000256" key="2">
    <source>
        <dbReference type="ARBA" id="ARBA00012438"/>
    </source>
</evidence>
<dbReference type="Pfam" id="PF08448">
    <property type="entry name" value="PAS_4"/>
    <property type="match status" value="1"/>
</dbReference>
<keyword evidence="3" id="KW-0597">Phosphoprotein</keyword>
<dbReference type="SMART" id="SM00065">
    <property type="entry name" value="GAF"/>
    <property type="match status" value="1"/>
</dbReference>
<dbReference type="EMBL" id="FNWL01000002">
    <property type="protein sequence ID" value="SEH15956.1"/>
    <property type="molecule type" value="Genomic_DNA"/>
</dbReference>
<dbReference type="Gene3D" id="3.30.450.40">
    <property type="match status" value="1"/>
</dbReference>
<dbReference type="Gene3D" id="3.30.565.10">
    <property type="entry name" value="Histidine kinase-like ATPase, C-terminal domain"/>
    <property type="match status" value="1"/>
</dbReference>
<evidence type="ECO:0000259" key="8">
    <source>
        <dbReference type="PROSITE" id="PS50113"/>
    </source>
</evidence>
<dbReference type="RefSeq" id="WP_090507157.1">
    <property type="nucleotide sequence ID" value="NZ_FNWL01000002.1"/>
</dbReference>
<dbReference type="Pfam" id="PF13426">
    <property type="entry name" value="PAS_9"/>
    <property type="match status" value="1"/>
</dbReference>
<gene>
    <name evidence="9" type="ORF">SAMN04487967_2334</name>
</gene>
<dbReference type="AlphaFoldDB" id="A0A1H6FYU0"/>
<dbReference type="SMART" id="SM00091">
    <property type="entry name" value="PAS"/>
    <property type="match status" value="2"/>
</dbReference>
<dbReference type="InterPro" id="IPR000700">
    <property type="entry name" value="PAS-assoc_C"/>
</dbReference>
<dbReference type="InterPro" id="IPR035965">
    <property type="entry name" value="PAS-like_dom_sf"/>
</dbReference>
<comment type="catalytic activity">
    <reaction evidence="1">
        <text>ATP + protein L-histidine = ADP + protein N-phospho-L-histidine.</text>
        <dbReference type="EC" id="2.7.13.3"/>
    </reaction>
</comment>
<dbReference type="Proteomes" id="UP000199112">
    <property type="component" value="Unassembled WGS sequence"/>
</dbReference>
<dbReference type="InterPro" id="IPR000014">
    <property type="entry name" value="PAS"/>
</dbReference>
<dbReference type="InterPro" id="IPR003661">
    <property type="entry name" value="HisK_dim/P_dom"/>
</dbReference>
<dbReference type="EC" id="2.7.13.3" evidence="2"/>
<dbReference type="InterPro" id="IPR013656">
    <property type="entry name" value="PAS_4"/>
</dbReference>
<dbReference type="Pfam" id="PF13185">
    <property type="entry name" value="GAF_2"/>
    <property type="match status" value="1"/>
</dbReference>
<evidence type="ECO:0000259" key="7">
    <source>
        <dbReference type="PROSITE" id="PS50112"/>
    </source>
</evidence>
<evidence type="ECO:0000313" key="10">
    <source>
        <dbReference type="Proteomes" id="UP000199112"/>
    </source>
</evidence>
<dbReference type="InterPro" id="IPR004358">
    <property type="entry name" value="Sig_transdc_His_kin-like_C"/>
</dbReference>
<dbReference type="PRINTS" id="PR00344">
    <property type="entry name" value="BCTRLSENSOR"/>
</dbReference>
<dbReference type="PANTHER" id="PTHR43304:SF1">
    <property type="entry name" value="PAC DOMAIN-CONTAINING PROTEIN"/>
    <property type="match status" value="1"/>
</dbReference>
<feature type="domain" description="PAC" evidence="8">
    <location>
        <begin position="363"/>
        <end position="412"/>
    </location>
</feature>
<name>A0A1H6FYU0_9EURY</name>
<dbReference type="InterPro" id="IPR052162">
    <property type="entry name" value="Sensor_kinase/Photoreceptor"/>
</dbReference>
<dbReference type="CDD" id="cd00082">
    <property type="entry name" value="HisKA"/>
    <property type="match status" value="1"/>
</dbReference>
<evidence type="ECO:0000256" key="5">
    <source>
        <dbReference type="ARBA" id="ARBA00022777"/>
    </source>
</evidence>
<dbReference type="SMART" id="SM00388">
    <property type="entry name" value="HisKA"/>
    <property type="match status" value="1"/>
</dbReference>
<dbReference type="SUPFAM" id="SSF55781">
    <property type="entry name" value="GAF domain-like"/>
    <property type="match status" value="1"/>
</dbReference>
<evidence type="ECO:0000256" key="4">
    <source>
        <dbReference type="ARBA" id="ARBA00022679"/>
    </source>
</evidence>
<dbReference type="GO" id="GO:0000155">
    <property type="term" value="F:phosphorelay sensor kinase activity"/>
    <property type="evidence" value="ECO:0007669"/>
    <property type="project" value="InterPro"/>
</dbReference>
<evidence type="ECO:0000313" key="9">
    <source>
        <dbReference type="EMBL" id="SEH15956.1"/>
    </source>
</evidence>
<dbReference type="Pfam" id="PF02518">
    <property type="entry name" value="HATPase_c"/>
    <property type="match status" value="1"/>
</dbReference>
<dbReference type="InterPro" id="IPR003594">
    <property type="entry name" value="HATPase_dom"/>
</dbReference>
<dbReference type="Pfam" id="PF00512">
    <property type="entry name" value="HisKA"/>
    <property type="match status" value="1"/>
</dbReference>
<evidence type="ECO:0000256" key="3">
    <source>
        <dbReference type="ARBA" id="ARBA00022553"/>
    </source>
</evidence>
<dbReference type="PROSITE" id="PS50112">
    <property type="entry name" value="PAS"/>
    <property type="match status" value="1"/>
</dbReference>
<sequence>MESTSNATAELRTRIRQQEVVAELGQQALETRDIDQLLSETLRAVTETLETDYGEILEFRPENDALVLHSGYGWDGFDVGASIPTGVDSQAGYTLLSEHPIIVDDLQAEDRFSEPALLADHDVSAGVSVIIGSIDSPWGVLGVYTDDTCEFTEHDANFLQSVANVIGTAIETEHTRRELEESYGRISDGFLAIDEEWTFTYLNDRANQLINPEDRTLVGRSVCAAVPDAIASQFTEHFERAMYEQETVSFEGYYPAPLERWFEIRAYPSDTGISVYFRDISERKRRERERELFRTLLDYSNDGLLVIDPQTARFLDVNETACRRLGYDRDELLEMTVPEMEHLFEDIDDWQSHVSDVKADGSMTITGEHVRKDGTTYPAEVNIAHVELDQPYMIGIARDITERRERQRELEASNERLEQFAYAASHDLQEPLRMVSSYLQLVESRYADELDDDGEEFIEYAINGSDRMREMIDGLLEYSRVETRGNPFEPVALECLLGDVLEDLSVQIEETDAEITTGQLPRVSGDASQLRQVFQNLVGNALTYAGPERPRVHVSAERTGATWTVAVRDQGIGIDPDDLERVFEVFERLHSHEEHPGTGIGLAICRRIVERHDGEIWVDSEPGAGSTFSVTLPAVEPDG</sequence>
<dbReference type="PANTHER" id="PTHR43304">
    <property type="entry name" value="PHYTOCHROME-LIKE PROTEIN CPH1"/>
    <property type="match status" value="1"/>
</dbReference>
<evidence type="ECO:0000259" key="6">
    <source>
        <dbReference type="PROSITE" id="PS50109"/>
    </source>
</evidence>
<dbReference type="SUPFAM" id="SSF55785">
    <property type="entry name" value="PYP-like sensor domain (PAS domain)"/>
    <property type="match status" value="2"/>
</dbReference>
<evidence type="ECO:0000256" key="1">
    <source>
        <dbReference type="ARBA" id="ARBA00000085"/>
    </source>
</evidence>
<dbReference type="SMART" id="SM00387">
    <property type="entry name" value="HATPase_c"/>
    <property type="match status" value="1"/>
</dbReference>
<accession>A0A1H6FYU0</accession>
<dbReference type="SUPFAM" id="SSF55874">
    <property type="entry name" value="ATPase domain of HSP90 chaperone/DNA topoisomerase II/histidine kinase"/>
    <property type="match status" value="1"/>
</dbReference>
<dbReference type="Gene3D" id="3.30.450.20">
    <property type="entry name" value="PAS domain"/>
    <property type="match status" value="2"/>
</dbReference>
<dbReference type="InterPro" id="IPR036890">
    <property type="entry name" value="HATPase_C_sf"/>
</dbReference>
<dbReference type="SUPFAM" id="SSF47384">
    <property type="entry name" value="Homodimeric domain of signal transducing histidine kinase"/>
    <property type="match status" value="1"/>
</dbReference>
<dbReference type="InterPro" id="IPR029016">
    <property type="entry name" value="GAF-like_dom_sf"/>
</dbReference>
<keyword evidence="4" id="KW-0808">Transferase</keyword>
<keyword evidence="5" id="KW-0418">Kinase</keyword>
<dbReference type="FunFam" id="3.30.565.10:FF:000006">
    <property type="entry name" value="Sensor histidine kinase WalK"/>
    <property type="match status" value="1"/>
</dbReference>
<dbReference type="CDD" id="cd00130">
    <property type="entry name" value="PAS"/>
    <property type="match status" value="1"/>
</dbReference>
<dbReference type="PROSITE" id="PS50109">
    <property type="entry name" value="HIS_KIN"/>
    <property type="match status" value="1"/>
</dbReference>
<dbReference type="NCBIfam" id="TIGR00229">
    <property type="entry name" value="sensory_box"/>
    <property type="match status" value="1"/>
</dbReference>